<dbReference type="PANTHER" id="PTHR11730">
    <property type="entry name" value="AMMONIUM TRANSPORTER"/>
    <property type="match status" value="1"/>
</dbReference>
<keyword evidence="6 8" id="KW-0472">Membrane</keyword>
<evidence type="ECO:0000256" key="5">
    <source>
        <dbReference type="ARBA" id="ARBA00022989"/>
    </source>
</evidence>
<evidence type="ECO:0000313" key="10">
    <source>
        <dbReference type="EMBL" id="OLP87447.1"/>
    </source>
</evidence>
<feature type="transmembrane region" description="Helical" evidence="8">
    <location>
        <begin position="105"/>
        <end position="124"/>
    </location>
</feature>
<sequence length="701" mass="75577">MAGINADLNDEHADDATWVLTSSFCILTMQSGFGMLEMGSSSKGHEVNIVLKNIFDVVCGAMAYYMVGYGLSYGEPSNWFMGQGDFFVDANDGDHMDTGLIHSRYIFQFSFAATSTTIVSGCLAMRCRFLVYCFYSFYSVIVYAFVAHWEWAPNGWLKQLGVHDFAGSGAVSLLGAMNGLIGILWLGPRLGRFDGTRLSTDIKPSSPTTILFGLFMKCSLGLALVGVDWLQLRELVWNHKAPPLQQTKWLVATRAGVATLNATAGGGFAALFYTKAKSRGVLISPEEMPGRIANGLLGALVAITATCACVHPYEAVIVGFVGSISALACNDLFEYRLHIDDPVGAVGVHGASGIWGLIAVGLFADASLPGIEATGDILRSTPLCHLRGCAISTSEFGASGWLAACLPGIRVAGKLRVGPCHVSAALASAVSAAAGLDQCGLCRAAPLQLLIVASFNRQRLDASFSVPHFNLLLAFAYSRIKNWMFCSDEHEQMWEVRWCAHRPVTPQEANPMRPACLAWLFSIAIGSGQFLAACTMVFMGFFVFHVSTIVIPHCCQNPSGLMTRYCPKINRTCRGEAHPRADVQPGCAVAAAARRKRCQTYPELGRARRCRLVVVGIETGGRFGTEAVQLLRLLARHRADSVPAHLRPAAITSWVARWSGLLAVAAQRAYAATLLELPPAAELGEGPMPDLHEVLADARWD</sequence>
<evidence type="ECO:0000313" key="11">
    <source>
        <dbReference type="Proteomes" id="UP000186817"/>
    </source>
</evidence>
<feature type="transmembrane region" description="Helical" evidence="8">
    <location>
        <begin position="16"/>
        <end position="38"/>
    </location>
</feature>
<name>A0A1Q9CX12_SYMMI</name>
<keyword evidence="7" id="KW-0924">Ammonia transport</keyword>
<evidence type="ECO:0000256" key="1">
    <source>
        <dbReference type="ARBA" id="ARBA00004141"/>
    </source>
</evidence>
<dbReference type="Proteomes" id="UP000186817">
    <property type="component" value="Unassembled WGS sequence"/>
</dbReference>
<dbReference type="InterPro" id="IPR018047">
    <property type="entry name" value="Ammonium_transpt_CS"/>
</dbReference>
<evidence type="ECO:0000256" key="2">
    <source>
        <dbReference type="ARBA" id="ARBA00005887"/>
    </source>
</evidence>
<dbReference type="AlphaFoldDB" id="A0A1Q9CX12"/>
<dbReference type="PANTHER" id="PTHR11730:SF58">
    <property type="entry name" value="AMMONIUM TRANSPORTER"/>
    <property type="match status" value="1"/>
</dbReference>
<evidence type="ECO:0000256" key="8">
    <source>
        <dbReference type="SAM" id="Phobius"/>
    </source>
</evidence>
<dbReference type="EMBL" id="LSRX01000860">
    <property type="protein sequence ID" value="OLP87447.1"/>
    <property type="molecule type" value="Genomic_DNA"/>
</dbReference>
<proteinExistence type="inferred from homology"/>
<dbReference type="GO" id="GO:0097272">
    <property type="term" value="P:ammonium homeostasis"/>
    <property type="evidence" value="ECO:0007669"/>
    <property type="project" value="TreeGrafter"/>
</dbReference>
<keyword evidence="11" id="KW-1185">Reference proteome</keyword>
<evidence type="ECO:0000256" key="7">
    <source>
        <dbReference type="ARBA" id="ARBA00023177"/>
    </source>
</evidence>
<gene>
    <name evidence="10" type="primary">amt-3</name>
    <name evidence="10" type="ORF">AK812_SmicGene31320</name>
</gene>
<dbReference type="GO" id="GO:0005886">
    <property type="term" value="C:plasma membrane"/>
    <property type="evidence" value="ECO:0007669"/>
    <property type="project" value="TreeGrafter"/>
</dbReference>
<feature type="transmembrane region" description="Helical" evidence="8">
    <location>
        <begin position="517"/>
        <end position="544"/>
    </location>
</feature>
<feature type="transmembrane region" description="Helical" evidence="8">
    <location>
        <begin position="129"/>
        <end position="149"/>
    </location>
</feature>
<dbReference type="GO" id="GO:0008519">
    <property type="term" value="F:ammonium channel activity"/>
    <property type="evidence" value="ECO:0007669"/>
    <property type="project" value="InterPro"/>
</dbReference>
<dbReference type="OrthoDB" id="534912at2759"/>
<accession>A0A1Q9CX12</accession>
<feature type="transmembrane region" description="Helical" evidence="8">
    <location>
        <begin position="50"/>
        <end position="71"/>
    </location>
</feature>
<evidence type="ECO:0000256" key="6">
    <source>
        <dbReference type="ARBA" id="ARBA00023136"/>
    </source>
</evidence>
<evidence type="ECO:0000256" key="4">
    <source>
        <dbReference type="ARBA" id="ARBA00022692"/>
    </source>
</evidence>
<protein>
    <submittedName>
        <fullName evidence="10">Putative ammonium transporter 3</fullName>
    </submittedName>
</protein>
<comment type="caution">
    <text evidence="10">The sequence shown here is derived from an EMBL/GenBank/DDBJ whole genome shotgun (WGS) entry which is preliminary data.</text>
</comment>
<comment type="similarity">
    <text evidence="2">Belongs to the ammonia transporter channel (TC 1.A.11.2) family.</text>
</comment>
<feature type="domain" description="Ammonium transporter AmtB-like" evidence="9">
    <location>
        <begin position="18"/>
        <end position="380"/>
    </location>
</feature>
<dbReference type="InterPro" id="IPR029020">
    <property type="entry name" value="Ammonium/urea_transptr"/>
</dbReference>
<dbReference type="SUPFAM" id="SSF111352">
    <property type="entry name" value="Ammonium transporter"/>
    <property type="match status" value="1"/>
</dbReference>
<feature type="transmembrane region" description="Helical" evidence="8">
    <location>
        <begin position="249"/>
        <end position="273"/>
    </location>
</feature>
<dbReference type="PROSITE" id="PS01219">
    <property type="entry name" value="AMMONIUM_TRANSP"/>
    <property type="match status" value="1"/>
</dbReference>
<dbReference type="Pfam" id="PF00909">
    <property type="entry name" value="Ammonium_transp"/>
    <property type="match status" value="1"/>
</dbReference>
<dbReference type="Gene3D" id="1.10.3430.10">
    <property type="entry name" value="Ammonium transporter AmtB like domains"/>
    <property type="match status" value="1"/>
</dbReference>
<evidence type="ECO:0000256" key="3">
    <source>
        <dbReference type="ARBA" id="ARBA00022448"/>
    </source>
</evidence>
<organism evidence="10 11">
    <name type="scientific">Symbiodinium microadriaticum</name>
    <name type="common">Dinoflagellate</name>
    <name type="synonym">Zooxanthella microadriatica</name>
    <dbReference type="NCBI Taxonomy" id="2951"/>
    <lineage>
        <taxon>Eukaryota</taxon>
        <taxon>Sar</taxon>
        <taxon>Alveolata</taxon>
        <taxon>Dinophyceae</taxon>
        <taxon>Suessiales</taxon>
        <taxon>Symbiodiniaceae</taxon>
        <taxon>Symbiodinium</taxon>
    </lineage>
</organism>
<keyword evidence="3" id="KW-0813">Transport</keyword>
<keyword evidence="4 8" id="KW-0812">Transmembrane</keyword>
<evidence type="ECO:0000259" key="9">
    <source>
        <dbReference type="Pfam" id="PF00909"/>
    </source>
</evidence>
<keyword evidence="5 8" id="KW-1133">Transmembrane helix</keyword>
<feature type="transmembrane region" description="Helical" evidence="8">
    <location>
        <begin position="208"/>
        <end position="229"/>
    </location>
</feature>
<reference evidence="10 11" key="1">
    <citation type="submission" date="2016-02" db="EMBL/GenBank/DDBJ databases">
        <title>Genome analysis of coral dinoflagellate symbionts highlights evolutionary adaptations to a symbiotic lifestyle.</title>
        <authorList>
            <person name="Aranda M."/>
            <person name="Li Y."/>
            <person name="Liew Y.J."/>
            <person name="Baumgarten S."/>
            <person name="Simakov O."/>
            <person name="Wilson M."/>
            <person name="Piel J."/>
            <person name="Ashoor H."/>
            <person name="Bougouffa S."/>
            <person name="Bajic V.B."/>
            <person name="Ryu T."/>
            <person name="Ravasi T."/>
            <person name="Bayer T."/>
            <person name="Micklem G."/>
            <person name="Kim H."/>
            <person name="Bhak J."/>
            <person name="Lajeunesse T.C."/>
            <person name="Voolstra C.R."/>
        </authorList>
    </citation>
    <scope>NUCLEOTIDE SEQUENCE [LARGE SCALE GENOMIC DNA]</scope>
    <source>
        <strain evidence="10 11">CCMP2467</strain>
    </source>
</reference>
<dbReference type="InterPro" id="IPR024041">
    <property type="entry name" value="NH4_transpt_AmtB-like_dom"/>
</dbReference>
<feature type="transmembrane region" description="Helical" evidence="8">
    <location>
        <begin position="169"/>
        <end position="187"/>
    </location>
</feature>
<comment type="subcellular location">
    <subcellularLocation>
        <location evidence="1">Membrane</location>
        <topology evidence="1">Multi-pass membrane protein</topology>
    </subcellularLocation>
</comment>